<keyword evidence="2 8" id="KW-0813">Transport</keyword>
<evidence type="ECO:0000256" key="8">
    <source>
        <dbReference type="RuleBase" id="RU363032"/>
    </source>
</evidence>
<feature type="transmembrane region" description="Helical" evidence="8">
    <location>
        <begin position="475"/>
        <end position="495"/>
    </location>
</feature>
<protein>
    <submittedName>
        <fullName evidence="10">ABC transporter permease</fullName>
    </submittedName>
</protein>
<keyword evidence="5 8" id="KW-0812">Transmembrane</keyword>
<dbReference type="InterPro" id="IPR000515">
    <property type="entry name" value="MetI-like"/>
</dbReference>
<sequence>MRHKLNWKDWLIRLGLIWFLVTFIIYPNFDLVVNVFVKGGEFSLDVVQRALKSQRAIQSIMNSFKLAFSLIITVNVVGVLCVLFTEYFDIKGAKILKLGYMTSLIYGGVVLATGYKFVYGPYGMITKFLQGIIPSLDPNWFIGYGAVLFIMTFSGTANHTLFLTNTIRSVDYHTIEAARNMGAKPFTVFRKVVLPTLIPTLFALTIMVFLSGLSAVAAPMIVGGKEFQTINPMIITFAGMGNSRDLAAFLAIILGVATTILLTIMNKIEKGGNYISISKTKAPLKKQKITSKPWNIIAHIVAYALFTVFMLPLIFIVLYSFTDPVAIQTGNLSLSNFTLDNYRLFFSNSAAFSPFLVSFIYSIIAATTATVLAVVFARVVRKHKARFDFLFEYGALLPWLLPSTLLAVSLLFTFNQPQLLVFNQILVGSLVILLIAYIVVKIPFSYRMVRAILFSVDDEMEDAARSMGASPFYTMMKVIIPFILPVVLSVIALNFNSLLTDFDLSVFLYHPLAQPLGITIRSAGDETATSNAQALVFVYTIVLMIISGTVLYFTQRPRGKKRKY</sequence>
<keyword evidence="7 8" id="KW-0472">Membrane</keyword>
<evidence type="ECO:0000256" key="5">
    <source>
        <dbReference type="ARBA" id="ARBA00022692"/>
    </source>
</evidence>
<evidence type="ECO:0000259" key="9">
    <source>
        <dbReference type="PROSITE" id="PS50928"/>
    </source>
</evidence>
<dbReference type="OrthoDB" id="9776648at2"/>
<dbReference type="RefSeq" id="WP_045613551.1">
    <property type="nucleotide sequence ID" value="NZ_JYGT01000004.1"/>
</dbReference>
<evidence type="ECO:0000256" key="7">
    <source>
        <dbReference type="ARBA" id="ARBA00023136"/>
    </source>
</evidence>
<evidence type="ECO:0000313" key="11">
    <source>
        <dbReference type="Proteomes" id="UP000033489"/>
    </source>
</evidence>
<dbReference type="PANTHER" id="PTHR43357:SF4">
    <property type="entry name" value="INNER MEMBRANE ABC TRANSPORTER PERMEASE PROTEIN YDCV"/>
    <property type="match status" value="1"/>
</dbReference>
<dbReference type="GO" id="GO:0055085">
    <property type="term" value="P:transmembrane transport"/>
    <property type="evidence" value="ECO:0007669"/>
    <property type="project" value="InterPro"/>
</dbReference>
<accession>A0A0F2E4I5</accession>
<feature type="domain" description="ABC transmembrane type-1" evidence="9">
    <location>
        <begin position="60"/>
        <end position="265"/>
    </location>
</feature>
<feature type="transmembrane region" description="Helical" evidence="8">
    <location>
        <begin position="66"/>
        <end position="88"/>
    </location>
</feature>
<evidence type="ECO:0000313" key="10">
    <source>
        <dbReference type="EMBL" id="KJQ78203.1"/>
    </source>
</evidence>
<feature type="transmembrane region" description="Helical" evidence="8">
    <location>
        <begin position="534"/>
        <end position="554"/>
    </location>
</feature>
<organism evidence="10 11">
    <name type="scientific">Streptococcus infantis</name>
    <dbReference type="NCBI Taxonomy" id="68892"/>
    <lineage>
        <taxon>Bacteria</taxon>
        <taxon>Bacillati</taxon>
        <taxon>Bacillota</taxon>
        <taxon>Bacilli</taxon>
        <taxon>Lactobacillales</taxon>
        <taxon>Streptococcaceae</taxon>
        <taxon>Streptococcus</taxon>
    </lineage>
</organism>
<gene>
    <name evidence="10" type="ORF">TZ94_00322</name>
</gene>
<feature type="transmembrane region" description="Helical" evidence="8">
    <location>
        <begin position="246"/>
        <end position="265"/>
    </location>
</feature>
<keyword evidence="4" id="KW-0997">Cell inner membrane</keyword>
<evidence type="ECO:0000256" key="4">
    <source>
        <dbReference type="ARBA" id="ARBA00022519"/>
    </source>
</evidence>
<proteinExistence type="inferred from homology"/>
<feature type="domain" description="ABC transmembrane type-1" evidence="9">
    <location>
        <begin position="355"/>
        <end position="554"/>
    </location>
</feature>
<dbReference type="InterPro" id="IPR035906">
    <property type="entry name" value="MetI-like_sf"/>
</dbReference>
<dbReference type="Pfam" id="PF00528">
    <property type="entry name" value="BPD_transp_1"/>
    <property type="match status" value="2"/>
</dbReference>
<evidence type="ECO:0000256" key="1">
    <source>
        <dbReference type="ARBA" id="ARBA00004429"/>
    </source>
</evidence>
<dbReference type="GO" id="GO:0005886">
    <property type="term" value="C:plasma membrane"/>
    <property type="evidence" value="ECO:0007669"/>
    <property type="project" value="UniProtKB-SubCell"/>
</dbReference>
<feature type="transmembrane region" description="Helical" evidence="8">
    <location>
        <begin position="355"/>
        <end position="377"/>
    </location>
</feature>
<name>A0A0F2E4I5_9STRE</name>
<evidence type="ECO:0000256" key="2">
    <source>
        <dbReference type="ARBA" id="ARBA00022448"/>
    </source>
</evidence>
<keyword evidence="6 8" id="KW-1133">Transmembrane helix</keyword>
<dbReference type="Gene3D" id="1.10.3720.10">
    <property type="entry name" value="MetI-like"/>
    <property type="match status" value="2"/>
</dbReference>
<dbReference type="PANTHER" id="PTHR43357">
    <property type="entry name" value="INNER MEMBRANE ABC TRANSPORTER PERMEASE PROTEIN YDCV"/>
    <property type="match status" value="1"/>
</dbReference>
<dbReference type="Proteomes" id="UP000033489">
    <property type="component" value="Unassembled WGS sequence"/>
</dbReference>
<comment type="subcellular location">
    <subcellularLocation>
        <location evidence="1">Cell inner membrane</location>
        <topology evidence="1">Multi-pass membrane protein</topology>
    </subcellularLocation>
    <subcellularLocation>
        <location evidence="8">Cell membrane</location>
        <topology evidence="8">Multi-pass membrane protein</topology>
    </subcellularLocation>
</comment>
<feature type="transmembrane region" description="Helical" evidence="8">
    <location>
        <begin position="296"/>
        <end position="321"/>
    </location>
</feature>
<dbReference type="AlphaFoldDB" id="A0A0F2E4I5"/>
<feature type="transmembrane region" description="Helical" evidence="8">
    <location>
        <begin position="420"/>
        <end position="440"/>
    </location>
</feature>
<feature type="transmembrane region" description="Helical" evidence="8">
    <location>
        <begin position="12"/>
        <end position="29"/>
    </location>
</feature>
<comment type="caution">
    <text evidence="10">The sequence shown here is derived from an EMBL/GenBank/DDBJ whole genome shotgun (WGS) entry which is preliminary data.</text>
</comment>
<evidence type="ECO:0000256" key="6">
    <source>
        <dbReference type="ARBA" id="ARBA00022989"/>
    </source>
</evidence>
<comment type="similarity">
    <text evidence="8">Belongs to the binding-protein-dependent transport system permease family.</text>
</comment>
<dbReference type="CDD" id="cd06261">
    <property type="entry name" value="TM_PBP2"/>
    <property type="match status" value="2"/>
</dbReference>
<dbReference type="PROSITE" id="PS50928">
    <property type="entry name" value="ABC_TM1"/>
    <property type="match status" value="2"/>
</dbReference>
<dbReference type="PATRIC" id="fig|28037.216.peg.314"/>
<feature type="transmembrane region" description="Helical" evidence="8">
    <location>
        <begin position="389"/>
        <end position="414"/>
    </location>
</feature>
<reference evidence="10 11" key="1">
    <citation type="submission" date="2015-02" db="EMBL/GenBank/DDBJ databases">
        <title>Evolution of amylase-binding proteins of oral streptococcal species.</title>
        <authorList>
            <person name="Haase E.M."/>
        </authorList>
    </citation>
    <scope>NUCLEOTIDE SEQUENCE [LARGE SCALE GENOMIC DNA]</scope>
    <source>
        <strain evidence="10 11">UC921A</strain>
    </source>
</reference>
<dbReference type="SUPFAM" id="SSF161098">
    <property type="entry name" value="MetI-like"/>
    <property type="match status" value="2"/>
</dbReference>
<feature type="transmembrane region" description="Helical" evidence="8">
    <location>
        <begin position="140"/>
        <end position="163"/>
    </location>
</feature>
<dbReference type="EMBL" id="JYGT01000004">
    <property type="protein sequence ID" value="KJQ78203.1"/>
    <property type="molecule type" value="Genomic_DNA"/>
</dbReference>
<evidence type="ECO:0000256" key="3">
    <source>
        <dbReference type="ARBA" id="ARBA00022475"/>
    </source>
</evidence>
<keyword evidence="3" id="KW-1003">Cell membrane</keyword>
<feature type="transmembrane region" description="Helical" evidence="8">
    <location>
        <begin position="100"/>
        <end position="120"/>
    </location>
</feature>